<feature type="compositionally biased region" description="Polar residues" evidence="1">
    <location>
        <begin position="150"/>
        <end position="164"/>
    </location>
</feature>
<accession>A0AAD7GNP9</accession>
<feature type="region of interest" description="Disordered" evidence="1">
    <location>
        <begin position="516"/>
        <end position="541"/>
    </location>
</feature>
<name>A0AAD7GNP9_9AGAR</name>
<protein>
    <submittedName>
        <fullName evidence="2">Uncharacterized protein</fullName>
    </submittedName>
</protein>
<feature type="compositionally biased region" description="Polar residues" evidence="1">
    <location>
        <begin position="84"/>
        <end position="98"/>
    </location>
</feature>
<comment type="caution">
    <text evidence="2">The sequence shown here is derived from an EMBL/GenBank/DDBJ whole genome shotgun (WGS) entry which is preliminary data.</text>
</comment>
<feature type="compositionally biased region" description="Basic and acidic residues" evidence="1">
    <location>
        <begin position="481"/>
        <end position="492"/>
    </location>
</feature>
<feature type="region of interest" description="Disordered" evidence="1">
    <location>
        <begin position="56"/>
        <end position="75"/>
    </location>
</feature>
<keyword evidence="3" id="KW-1185">Reference proteome</keyword>
<feature type="compositionally biased region" description="Basic and acidic residues" evidence="1">
    <location>
        <begin position="532"/>
        <end position="541"/>
    </location>
</feature>
<feature type="compositionally biased region" description="Basic and acidic residues" evidence="1">
    <location>
        <begin position="23"/>
        <end position="44"/>
    </location>
</feature>
<organism evidence="2 3">
    <name type="scientific">Mycena metata</name>
    <dbReference type="NCBI Taxonomy" id="1033252"/>
    <lineage>
        <taxon>Eukaryota</taxon>
        <taxon>Fungi</taxon>
        <taxon>Dikarya</taxon>
        <taxon>Basidiomycota</taxon>
        <taxon>Agaricomycotina</taxon>
        <taxon>Agaricomycetes</taxon>
        <taxon>Agaricomycetidae</taxon>
        <taxon>Agaricales</taxon>
        <taxon>Marasmiineae</taxon>
        <taxon>Mycenaceae</taxon>
        <taxon>Mycena</taxon>
    </lineage>
</organism>
<feature type="region of interest" description="Disordered" evidence="1">
    <location>
        <begin position="1"/>
        <end position="48"/>
    </location>
</feature>
<feature type="region of interest" description="Disordered" evidence="1">
    <location>
        <begin position="122"/>
        <end position="169"/>
    </location>
</feature>
<feature type="region of interest" description="Disordered" evidence="1">
    <location>
        <begin position="481"/>
        <end position="504"/>
    </location>
</feature>
<feature type="compositionally biased region" description="Basic and acidic residues" evidence="1">
    <location>
        <begin position="61"/>
        <end position="75"/>
    </location>
</feature>
<reference evidence="2" key="1">
    <citation type="submission" date="2023-03" db="EMBL/GenBank/DDBJ databases">
        <title>Massive genome expansion in bonnet fungi (Mycena s.s.) driven by repeated elements and novel gene families across ecological guilds.</title>
        <authorList>
            <consortium name="Lawrence Berkeley National Laboratory"/>
            <person name="Harder C.B."/>
            <person name="Miyauchi S."/>
            <person name="Viragh M."/>
            <person name="Kuo A."/>
            <person name="Thoen E."/>
            <person name="Andreopoulos B."/>
            <person name="Lu D."/>
            <person name="Skrede I."/>
            <person name="Drula E."/>
            <person name="Henrissat B."/>
            <person name="Morin E."/>
            <person name="Kohler A."/>
            <person name="Barry K."/>
            <person name="LaButti K."/>
            <person name="Morin E."/>
            <person name="Salamov A."/>
            <person name="Lipzen A."/>
            <person name="Mereny Z."/>
            <person name="Hegedus B."/>
            <person name="Baldrian P."/>
            <person name="Stursova M."/>
            <person name="Weitz H."/>
            <person name="Taylor A."/>
            <person name="Grigoriev I.V."/>
            <person name="Nagy L.G."/>
            <person name="Martin F."/>
            <person name="Kauserud H."/>
        </authorList>
    </citation>
    <scope>NUCLEOTIDE SEQUENCE</scope>
    <source>
        <strain evidence="2">CBHHK182m</strain>
    </source>
</reference>
<evidence type="ECO:0000313" key="3">
    <source>
        <dbReference type="Proteomes" id="UP001215598"/>
    </source>
</evidence>
<dbReference type="EMBL" id="JARKIB010000631">
    <property type="protein sequence ID" value="KAJ7696363.1"/>
    <property type="molecule type" value="Genomic_DNA"/>
</dbReference>
<proteinExistence type="predicted"/>
<evidence type="ECO:0000256" key="1">
    <source>
        <dbReference type="SAM" id="MobiDB-lite"/>
    </source>
</evidence>
<evidence type="ECO:0000313" key="2">
    <source>
        <dbReference type="EMBL" id="KAJ7696363.1"/>
    </source>
</evidence>
<dbReference type="AlphaFoldDB" id="A0AAD7GNP9"/>
<sequence length="541" mass="56597">MGVGESPKVDGGDGSVLAAGFGSKERRLGEDQREGPWEKREGAPRMEQNQVRVKTVGARNSEGDVAGRNDSRGEVAMRGEWGNASGSKQISAAGESQGNAGGRRKGRLYPIEASKYLRWRTSGGNAEEGGRKAESSNRISGEGLMASGETGRTTYQASNKSRPQAHTRRIEDLQKMSRDDGDGGGVRGGGGVGGLEGVGHDDIAALVLEIDGGDAEAEGVHLDGLSAGGLEAEPVEALDEAVHLARVVAGGLHANAVEAVNEQLHRTRLVELGEGRRQDVHPGELAESGLTVAVLVAERRVGDARKTSGGRLDPLGAASCIGAVVEVETGPFPEGAAAGGGGGGGGAGCGHLEAGGHGTEESRMNKQTGILSWGDRVEDATSVIASGTQARALQTTEVSTTITNLKAVFDSLSEVIKGILDGLFWAARPVLGFSSSTTRTKIRSARVERKCRKRRKAGCDEGMTWKLKAVARRQLDAKAGERALDKDGKYQAKDNPGPGGLERRLAAETYKRSRRITASHGVQNPLPPTMDSCDHISVGER</sequence>
<feature type="region of interest" description="Disordered" evidence="1">
    <location>
        <begin position="80"/>
        <end position="106"/>
    </location>
</feature>
<dbReference type="Proteomes" id="UP001215598">
    <property type="component" value="Unassembled WGS sequence"/>
</dbReference>
<gene>
    <name evidence="2" type="ORF">B0H16DRAFT_1485014</name>
</gene>